<protein>
    <submittedName>
        <fullName evidence="2">Uncharacterized protein</fullName>
    </submittedName>
</protein>
<feature type="compositionally biased region" description="Basic and acidic residues" evidence="1">
    <location>
        <begin position="1"/>
        <end position="13"/>
    </location>
</feature>
<reference evidence="2 3" key="1">
    <citation type="submission" date="2018-10" db="EMBL/GenBank/DDBJ databases">
        <title>Genomic Encyclopedia of Archaeal and Bacterial Type Strains, Phase II (KMG-II): from individual species to whole genera.</title>
        <authorList>
            <person name="Goeker M."/>
        </authorList>
    </citation>
    <scope>NUCLEOTIDE SEQUENCE [LARGE SCALE GENOMIC DNA]</scope>
    <source>
        <strain evidence="2 3">DSM 45657</strain>
    </source>
</reference>
<sequence>MDWTRDPRVRDEAEPQWSRPPAGPRGYLVRNDFDWPVWIGGSLSLEDVLDIASGTRLEFDR</sequence>
<dbReference type="EMBL" id="RCDD01000004">
    <property type="protein sequence ID" value="RLK55319.1"/>
    <property type="molecule type" value="Genomic_DNA"/>
</dbReference>
<evidence type="ECO:0000256" key="1">
    <source>
        <dbReference type="SAM" id="MobiDB-lite"/>
    </source>
</evidence>
<comment type="caution">
    <text evidence="2">The sequence shown here is derived from an EMBL/GenBank/DDBJ whole genome shotgun (WGS) entry which is preliminary data.</text>
</comment>
<feature type="region of interest" description="Disordered" evidence="1">
    <location>
        <begin position="1"/>
        <end position="23"/>
    </location>
</feature>
<gene>
    <name evidence="2" type="ORF">CLV68_4804</name>
</gene>
<dbReference type="AlphaFoldDB" id="A0A421AZT5"/>
<dbReference type="RefSeq" id="WP_121393120.1">
    <property type="nucleotide sequence ID" value="NZ_RCDD01000004.1"/>
</dbReference>
<evidence type="ECO:0000313" key="3">
    <source>
        <dbReference type="Proteomes" id="UP000282454"/>
    </source>
</evidence>
<organism evidence="2 3">
    <name type="scientific">Actinokineospora cianjurensis</name>
    <dbReference type="NCBI Taxonomy" id="585224"/>
    <lineage>
        <taxon>Bacteria</taxon>
        <taxon>Bacillati</taxon>
        <taxon>Actinomycetota</taxon>
        <taxon>Actinomycetes</taxon>
        <taxon>Pseudonocardiales</taxon>
        <taxon>Pseudonocardiaceae</taxon>
        <taxon>Actinokineospora</taxon>
    </lineage>
</organism>
<name>A0A421AZT5_9PSEU</name>
<keyword evidence="3" id="KW-1185">Reference proteome</keyword>
<evidence type="ECO:0000313" key="2">
    <source>
        <dbReference type="EMBL" id="RLK55319.1"/>
    </source>
</evidence>
<dbReference type="Proteomes" id="UP000282454">
    <property type="component" value="Unassembled WGS sequence"/>
</dbReference>
<accession>A0A421AZT5</accession>
<proteinExistence type="predicted"/>